<keyword evidence="1" id="KW-0732">Signal</keyword>
<name>A0A8J7TLT1_9BACT</name>
<dbReference type="Gene3D" id="3.40.50.1820">
    <property type="entry name" value="alpha/beta hydrolase"/>
    <property type="match status" value="1"/>
</dbReference>
<dbReference type="EMBL" id="JAFLCK010000019">
    <property type="protein sequence ID" value="MBN8661375.1"/>
    <property type="molecule type" value="Genomic_DNA"/>
</dbReference>
<dbReference type="PROSITE" id="PS51257">
    <property type="entry name" value="PROKAR_LIPOPROTEIN"/>
    <property type="match status" value="1"/>
</dbReference>
<evidence type="ECO:0000256" key="1">
    <source>
        <dbReference type="SAM" id="SignalP"/>
    </source>
</evidence>
<sequence>MKTGLAAAILACTLTSCATLPALADSSRLTSLQSDKTSSSLVSQSVLNHFESLPAGRQLKQSPTDVKIYEYDHEPLGDRTPFLMVHGLRGEFYHYFRWQKVAEKLTKHKDFNAAYKIYMCRYSSLDRIETVLPMFKEAFNKLYEVGGKKPIAIMALSMGGNLTYEAFTDANIEPKVKMLFTMGTPFHGSPLFCKDWRAYTVYKRLSWPWSRIDHNLAFGLYFRKNPNLQKDLTWDNADGAIPDVGRFWSKLPFGPSGKLTIDNTENKRLAAVNSIKTAREKLITYGGYIVNPYLQPRAKRYLENAFLYPLFLVSTSFPAHMAREHPVLEYLNRDIANFQVPKPVAKAAGTPFVFVMNDGITPVSSAIFLPPDLAKEQCVSKEAELEKIKSRLDVGKARVFRNVDHLTFIDGVRPVNPIQAAVQNHVKDEINPHEPQKEIFDWILQDIMAFDAPDTGKLAKKELNQQEAKPTE</sequence>
<protein>
    <recommendedName>
        <fullName evidence="4">Alpha/beta hydrolase</fullName>
    </recommendedName>
</protein>
<evidence type="ECO:0000313" key="3">
    <source>
        <dbReference type="Proteomes" id="UP000664277"/>
    </source>
</evidence>
<reference evidence="2" key="1">
    <citation type="submission" date="2021-02" db="EMBL/GenBank/DDBJ databases">
        <title>Genome-Resolved Metagenomics of a Microbial Community Performing Photosynthetic Biological Nutrient Removal.</title>
        <authorList>
            <person name="Mcdaniel E.A."/>
        </authorList>
    </citation>
    <scope>NUCLEOTIDE SEQUENCE</scope>
    <source>
        <strain evidence="2">UWPOB_OBS1</strain>
    </source>
</reference>
<feature type="chain" id="PRO_5035314123" description="Alpha/beta hydrolase" evidence="1">
    <location>
        <begin position="25"/>
        <end position="472"/>
    </location>
</feature>
<evidence type="ECO:0000313" key="2">
    <source>
        <dbReference type="EMBL" id="MBN8661375.1"/>
    </source>
</evidence>
<comment type="caution">
    <text evidence="2">The sequence shown here is derived from an EMBL/GenBank/DDBJ whole genome shotgun (WGS) entry which is preliminary data.</text>
</comment>
<proteinExistence type="predicted"/>
<dbReference type="AlphaFoldDB" id="A0A8J7TLT1"/>
<accession>A0A8J7TLT1</accession>
<organism evidence="2 3">
    <name type="scientific">Candidatus Obscuribacter phosphatis</name>
    <dbReference type="NCBI Taxonomy" id="1906157"/>
    <lineage>
        <taxon>Bacteria</taxon>
        <taxon>Bacillati</taxon>
        <taxon>Candidatus Melainabacteria</taxon>
        <taxon>Candidatus Obscuribacterales</taxon>
        <taxon>Candidatus Obscuribacteraceae</taxon>
        <taxon>Candidatus Obscuribacter</taxon>
    </lineage>
</organism>
<gene>
    <name evidence="2" type="ORF">J0M35_13500</name>
</gene>
<dbReference type="SUPFAM" id="SSF53474">
    <property type="entry name" value="alpha/beta-Hydrolases"/>
    <property type="match status" value="1"/>
</dbReference>
<dbReference type="Proteomes" id="UP000664277">
    <property type="component" value="Unassembled WGS sequence"/>
</dbReference>
<evidence type="ECO:0008006" key="4">
    <source>
        <dbReference type="Google" id="ProtNLM"/>
    </source>
</evidence>
<feature type="signal peptide" evidence="1">
    <location>
        <begin position="1"/>
        <end position="24"/>
    </location>
</feature>
<dbReference type="InterPro" id="IPR029058">
    <property type="entry name" value="AB_hydrolase_fold"/>
</dbReference>